<feature type="compositionally biased region" description="Basic and acidic residues" evidence="3">
    <location>
        <begin position="162"/>
        <end position="180"/>
    </location>
</feature>
<dbReference type="InterPro" id="IPR039845">
    <property type="entry name" value="FAM192A"/>
</dbReference>
<comment type="subcellular location">
    <subcellularLocation>
        <location evidence="1">Nucleus</location>
    </subcellularLocation>
</comment>
<accession>A0ABR3YZV4</accession>
<sequence>MSSRFVSGGAIDAATGDAVDLAKVKESMKSTSTATTSTATTSTTQSSTPLVSSARQAEWAAVEKELEADRQRRAEARKALGSGAQEKSLYDVLQANKAAKQAAFEEAHGLKNQFRALDEDEIEFLEGVEEDARREAARVAAETAAGLDAFRAAQTKGGGDAGGDKSDDVDNDDTVEKLVDDSAWAVGRKRKRRGDKTDKAGAFPNLKRKGSSAAEKDKEEPEAKKETTTSASSTAKEPAKASPKPIPATAPKAKPALGLVAYGSDDDNDSD</sequence>
<evidence type="ECO:0000256" key="3">
    <source>
        <dbReference type="SAM" id="MobiDB-lite"/>
    </source>
</evidence>
<evidence type="ECO:0000256" key="1">
    <source>
        <dbReference type="ARBA" id="ARBA00004123"/>
    </source>
</evidence>
<reference evidence="5 6" key="1">
    <citation type="journal article" date="2024" name="IMA Fungus">
        <title>IMA Genome - F19 : A genome assembly and annotation guide to empower mycologists, including annotated draft genome sequences of Ceratocystis pirilliformis, Diaporthe australafricana, Fusarium ophioides, Paecilomyces lecythidis, and Sporothrix stenoceras.</title>
        <authorList>
            <person name="Aylward J."/>
            <person name="Wilson A.M."/>
            <person name="Visagie C.M."/>
            <person name="Spraker J."/>
            <person name="Barnes I."/>
            <person name="Buitendag C."/>
            <person name="Ceriani C."/>
            <person name="Del Mar Angel L."/>
            <person name="du Plessis D."/>
            <person name="Fuchs T."/>
            <person name="Gasser K."/>
            <person name="Kramer D."/>
            <person name="Li W."/>
            <person name="Munsamy K."/>
            <person name="Piso A."/>
            <person name="Price J.L."/>
            <person name="Sonnekus B."/>
            <person name="Thomas C."/>
            <person name="van der Nest A."/>
            <person name="van Dijk A."/>
            <person name="van Heerden A."/>
            <person name="van Vuuren N."/>
            <person name="Yilmaz N."/>
            <person name="Duong T.A."/>
            <person name="van der Merwe N.A."/>
            <person name="Wingfield M.J."/>
            <person name="Wingfield B.D."/>
        </authorList>
    </citation>
    <scope>NUCLEOTIDE SEQUENCE [LARGE SCALE GENOMIC DNA]</scope>
    <source>
        <strain evidence="5 6">CMW 5346</strain>
    </source>
</reference>
<organism evidence="5 6">
    <name type="scientific">Sporothrix stenoceras</name>
    <dbReference type="NCBI Taxonomy" id="5173"/>
    <lineage>
        <taxon>Eukaryota</taxon>
        <taxon>Fungi</taxon>
        <taxon>Dikarya</taxon>
        <taxon>Ascomycota</taxon>
        <taxon>Pezizomycotina</taxon>
        <taxon>Sordariomycetes</taxon>
        <taxon>Sordariomycetidae</taxon>
        <taxon>Ophiostomatales</taxon>
        <taxon>Ophiostomataceae</taxon>
        <taxon>Sporothrix</taxon>
    </lineage>
</organism>
<evidence type="ECO:0000313" key="5">
    <source>
        <dbReference type="EMBL" id="KAL1893582.1"/>
    </source>
</evidence>
<evidence type="ECO:0000313" key="6">
    <source>
        <dbReference type="Proteomes" id="UP001583186"/>
    </source>
</evidence>
<feature type="compositionally biased region" description="Basic and acidic residues" evidence="3">
    <location>
        <begin position="214"/>
        <end position="227"/>
    </location>
</feature>
<protein>
    <recommendedName>
        <fullName evidence="4">FAM192A/Fyv6 N-terminal domain-containing protein</fullName>
    </recommendedName>
</protein>
<proteinExistence type="predicted"/>
<keyword evidence="6" id="KW-1185">Reference proteome</keyword>
<dbReference type="Proteomes" id="UP001583186">
    <property type="component" value="Unassembled WGS sequence"/>
</dbReference>
<feature type="region of interest" description="Disordered" evidence="3">
    <location>
        <begin position="145"/>
        <end position="271"/>
    </location>
</feature>
<dbReference type="PANTHER" id="PTHR13495:SF0">
    <property type="entry name" value="PSME3-INTERACTING PROTEIN"/>
    <property type="match status" value="1"/>
</dbReference>
<dbReference type="InterPro" id="IPR019331">
    <property type="entry name" value="FAM192A/Fyv6_N"/>
</dbReference>
<dbReference type="PANTHER" id="PTHR13495">
    <property type="entry name" value="NEFA-INTERACTING NUCLEAR PROTEIN NIP30"/>
    <property type="match status" value="1"/>
</dbReference>
<dbReference type="Pfam" id="PF10187">
    <property type="entry name" value="FAM192A_Fyv6_N"/>
    <property type="match status" value="1"/>
</dbReference>
<feature type="domain" description="FAM192A/Fyv6 N-terminal" evidence="4">
    <location>
        <begin position="51"/>
        <end position="151"/>
    </location>
</feature>
<feature type="region of interest" description="Disordered" evidence="3">
    <location>
        <begin position="27"/>
        <end position="53"/>
    </location>
</feature>
<feature type="compositionally biased region" description="Low complexity" evidence="3">
    <location>
        <begin position="30"/>
        <end position="48"/>
    </location>
</feature>
<evidence type="ECO:0000259" key="4">
    <source>
        <dbReference type="Pfam" id="PF10187"/>
    </source>
</evidence>
<gene>
    <name evidence="5" type="ORF">Sste5346_006413</name>
</gene>
<feature type="compositionally biased region" description="Low complexity" evidence="3">
    <location>
        <begin position="228"/>
        <end position="256"/>
    </location>
</feature>
<name>A0ABR3YZV4_9PEZI</name>
<evidence type="ECO:0000256" key="2">
    <source>
        <dbReference type="ARBA" id="ARBA00023242"/>
    </source>
</evidence>
<keyword evidence="2" id="KW-0539">Nucleus</keyword>
<comment type="caution">
    <text evidence="5">The sequence shown here is derived from an EMBL/GenBank/DDBJ whole genome shotgun (WGS) entry which is preliminary data.</text>
</comment>
<dbReference type="EMBL" id="JAWCUI010000037">
    <property type="protein sequence ID" value="KAL1893582.1"/>
    <property type="molecule type" value="Genomic_DNA"/>
</dbReference>